<keyword evidence="2" id="KW-1185">Reference proteome</keyword>
<dbReference type="Proteomes" id="UP000800092">
    <property type="component" value="Unassembled WGS sequence"/>
</dbReference>
<dbReference type="AlphaFoldDB" id="A0A6A6HGY8"/>
<accession>A0A6A6HGY8</accession>
<proteinExistence type="predicted"/>
<name>A0A6A6HGY8_VIRVR</name>
<evidence type="ECO:0000313" key="1">
    <source>
        <dbReference type="EMBL" id="KAF2237366.1"/>
    </source>
</evidence>
<gene>
    <name evidence="1" type="ORF">EV356DRAFT_14110</name>
</gene>
<protein>
    <submittedName>
        <fullName evidence="1">Uncharacterized protein</fullName>
    </submittedName>
</protein>
<organism evidence="1 2">
    <name type="scientific">Viridothelium virens</name>
    <name type="common">Speckled blister lichen</name>
    <name type="synonym">Trypethelium virens</name>
    <dbReference type="NCBI Taxonomy" id="1048519"/>
    <lineage>
        <taxon>Eukaryota</taxon>
        <taxon>Fungi</taxon>
        <taxon>Dikarya</taxon>
        <taxon>Ascomycota</taxon>
        <taxon>Pezizomycotina</taxon>
        <taxon>Dothideomycetes</taxon>
        <taxon>Dothideomycetes incertae sedis</taxon>
        <taxon>Trypetheliales</taxon>
        <taxon>Trypetheliaceae</taxon>
        <taxon>Viridothelium</taxon>
    </lineage>
</organism>
<sequence>MNNLCANHAHVFSFLPGANVEEISESARARPLLICIHQIYDKLFHSSTCIYLCPESYSVASLLVDRLRVIRDKTMASVDSCRFFMPSSLPLQRLRNGCTQDACTAVTAIPTIDSGTLLLVPL</sequence>
<dbReference type="EMBL" id="ML991780">
    <property type="protein sequence ID" value="KAF2237366.1"/>
    <property type="molecule type" value="Genomic_DNA"/>
</dbReference>
<evidence type="ECO:0000313" key="2">
    <source>
        <dbReference type="Proteomes" id="UP000800092"/>
    </source>
</evidence>
<reference evidence="1" key="1">
    <citation type="journal article" date="2020" name="Stud. Mycol.">
        <title>101 Dothideomycetes genomes: a test case for predicting lifestyles and emergence of pathogens.</title>
        <authorList>
            <person name="Haridas S."/>
            <person name="Albert R."/>
            <person name="Binder M."/>
            <person name="Bloem J."/>
            <person name="Labutti K."/>
            <person name="Salamov A."/>
            <person name="Andreopoulos B."/>
            <person name="Baker S."/>
            <person name="Barry K."/>
            <person name="Bills G."/>
            <person name="Bluhm B."/>
            <person name="Cannon C."/>
            <person name="Castanera R."/>
            <person name="Culley D."/>
            <person name="Daum C."/>
            <person name="Ezra D."/>
            <person name="Gonzalez J."/>
            <person name="Henrissat B."/>
            <person name="Kuo A."/>
            <person name="Liang C."/>
            <person name="Lipzen A."/>
            <person name="Lutzoni F."/>
            <person name="Magnuson J."/>
            <person name="Mondo S."/>
            <person name="Nolan M."/>
            <person name="Ohm R."/>
            <person name="Pangilinan J."/>
            <person name="Park H.-J."/>
            <person name="Ramirez L."/>
            <person name="Alfaro M."/>
            <person name="Sun H."/>
            <person name="Tritt A."/>
            <person name="Yoshinaga Y."/>
            <person name="Zwiers L.-H."/>
            <person name="Turgeon B."/>
            <person name="Goodwin S."/>
            <person name="Spatafora J."/>
            <person name="Crous P."/>
            <person name="Grigoriev I."/>
        </authorList>
    </citation>
    <scope>NUCLEOTIDE SEQUENCE</scope>
    <source>
        <strain evidence="1">Tuck. ex Michener</strain>
    </source>
</reference>